<feature type="region of interest" description="Disordered" evidence="1">
    <location>
        <begin position="40"/>
        <end position="60"/>
    </location>
</feature>
<name>A0A9P7FU67_9AGAR</name>
<feature type="region of interest" description="Disordered" evidence="1">
    <location>
        <begin position="1"/>
        <end position="21"/>
    </location>
</feature>
<keyword evidence="3" id="KW-1185">Reference proteome</keyword>
<evidence type="ECO:0000313" key="3">
    <source>
        <dbReference type="Proteomes" id="UP000717328"/>
    </source>
</evidence>
<accession>A0A9P7FU67</accession>
<organism evidence="2 3">
    <name type="scientific">Sphagnurus paluster</name>
    <dbReference type="NCBI Taxonomy" id="117069"/>
    <lineage>
        <taxon>Eukaryota</taxon>
        <taxon>Fungi</taxon>
        <taxon>Dikarya</taxon>
        <taxon>Basidiomycota</taxon>
        <taxon>Agaricomycotina</taxon>
        <taxon>Agaricomycetes</taxon>
        <taxon>Agaricomycetidae</taxon>
        <taxon>Agaricales</taxon>
        <taxon>Tricholomatineae</taxon>
        <taxon>Lyophyllaceae</taxon>
        <taxon>Sphagnurus</taxon>
    </lineage>
</organism>
<sequence length="80" mass="9234">MSAESQEDIDMEGLEDDPDFWDMNIEEKVEDVYVRDLTKPKVQDKDEESQPFDTGNAGKLLNKLDRVKVESKKLPNGNFE</sequence>
<protein>
    <submittedName>
        <fullName evidence="2">Uncharacterized protein</fullName>
    </submittedName>
</protein>
<dbReference type="EMBL" id="JABCKI010005858">
    <property type="protein sequence ID" value="KAG5637129.1"/>
    <property type="molecule type" value="Genomic_DNA"/>
</dbReference>
<evidence type="ECO:0000313" key="2">
    <source>
        <dbReference type="EMBL" id="KAG5637129.1"/>
    </source>
</evidence>
<dbReference type="Proteomes" id="UP000717328">
    <property type="component" value="Unassembled WGS sequence"/>
</dbReference>
<comment type="caution">
    <text evidence="2">The sequence shown here is derived from an EMBL/GenBank/DDBJ whole genome shotgun (WGS) entry which is preliminary data.</text>
</comment>
<gene>
    <name evidence="2" type="ORF">H0H81_005658</name>
</gene>
<feature type="compositionally biased region" description="Acidic residues" evidence="1">
    <location>
        <begin position="1"/>
        <end position="20"/>
    </location>
</feature>
<reference evidence="2" key="2">
    <citation type="submission" date="2021-10" db="EMBL/GenBank/DDBJ databases">
        <title>Phylogenomics reveals ancestral predisposition of the termite-cultivated fungus Termitomyces towards a domesticated lifestyle.</title>
        <authorList>
            <person name="Auxier B."/>
            <person name="Grum-Grzhimaylo A."/>
            <person name="Cardenas M.E."/>
            <person name="Lodge J.D."/>
            <person name="Laessoe T."/>
            <person name="Pedersen O."/>
            <person name="Smith M.E."/>
            <person name="Kuyper T.W."/>
            <person name="Franco-Molano E.A."/>
            <person name="Baroni T.J."/>
            <person name="Aanen D.K."/>
        </authorList>
    </citation>
    <scope>NUCLEOTIDE SEQUENCE</scope>
    <source>
        <strain evidence="2">D49</strain>
    </source>
</reference>
<reference evidence="2" key="1">
    <citation type="submission" date="2021-02" db="EMBL/GenBank/DDBJ databases">
        <authorList>
            <person name="Nieuwenhuis M."/>
            <person name="Van De Peppel L.J.J."/>
        </authorList>
    </citation>
    <scope>NUCLEOTIDE SEQUENCE</scope>
    <source>
        <strain evidence="2">D49</strain>
    </source>
</reference>
<evidence type="ECO:0000256" key="1">
    <source>
        <dbReference type="SAM" id="MobiDB-lite"/>
    </source>
</evidence>
<proteinExistence type="predicted"/>
<dbReference type="AlphaFoldDB" id="A0A9P7FU67"/>